<dbReference type="EMBL" id="CP006905">
    <property type="protein sequence ID" value="AIY83893.1"/>
    <property type="molecule type" value="Genomic_DNA"/>
</dbReference>
<feature type="transmembrane region" description="Helical" evidence="1">
    <location>
        <begin position="101"/>
        <end position="120"/>
    </location>
</feature>
<dbReference type="PANTHER" id="PTHR40044:SF1">
    <property type="entry name" value="INTEGRAL MEMBRANE PROTEIN"/>
    <property type="match status" value="1"/>
</dbReference>
<keyword evidence="3" id="KW-1185">Reference proteome</keyword>
<sequence>MRNDKTTRIVYAAIIAAIYAALTLVLAPISYGPVQFRLSEVMVLLAIFDPLYIIGLTLGCFLANIFGSGVIDAIFGTLATFISVVLIYFTGKLKIKELPKLFIASLWPVIVNGLIIGWMISHFFTEGAESMWVLGGQVAIGEFGVVSIIGVLVFYKLGDKIKKVLLLK</sequence>
<dbReference type="STRING" id="1561.NPD11_2020"/>
<reference evidence="2 3" key="1">
    <citation type="journal article" date="2015" name="Infect. Genet. Evol.">
        <title>Genomic sequences of six botulinum neurotoxin-producing strains representing three clostridial species illustrate the mobility and diversity of botulinum neurotoxin genes.</title>
        <authorList>
            <person name="Smith T.J."/>
            <person name="Hill K.K."/>
            <person name="Xie G."/>
            <person name="Foley B.T."/>
            <person name="Williamson C.H."/>
            <person name="Foster J.T."/>
            <person name="Johnson S.L."/>
            <person name="Chertkov O."/>
            <person name="Teshima H."/>
            <person name="Gibbons H.S."/>
            <person name="Johnsky L.A."/>
            <person name="Karavis M.A."/>
            <person name="Smith L.A."/>
        </authorList>
    </citation>
    <scope>NUCLEOTIDE SEQUENCE [LARGE SCALE GENOMIC DNA]</scope>
    <source>
        <strain evidence="2 3">Sullivan</strain>
    </source>
</reference>
<dbReference type="InterPro" id="IPR010387">
    <property type="entry name" value="QueT"/>
</dbReference>
<dbReference type="HOGENOM" id="CLU_104115_0_0_9"/>
<gene>
    <name evidence="2" type="ORF">U729_969</name>
</gene>
<evidence type="ECO:0000256" key="1">
    <source>
        <dbReference type="SAM" id="Phobius"/>
    </source>
</evidence>
<keyword evidence="1" id="KW-0472">Membrane</keyword>
<protein>
    <submittedName>
        <fullName evidence="2">QueT transporter family protein</fullName>
    </submittedName>
</protein>
<evidence type="ECO:0000313" key="3">
    <source>
        <dbReference type="Proteomes" id="UP000030635"/>
    </source>
</evidence>
<dbReference type="OrthoDB" id="9786793at2"/>
<keyword evidence="1" id="KW-1133">Transmembrane helix</keyword>
<feature type="transmembrane region" description="Helical" evidence="1">
    <location>
        <begin position="70"/>
        <end position="89"/>
    </location>
</feature>
<dbReference type="Proteomes" id="UP000030635">
    <property type="component" value="Chromosome"/>
</dbReference>
<dbReference type="RefSeq" id="WP_039312133.1">
    <property type="nucleotide sequence ID" value="NZ_CP006905.1"/>
</dbReference>
<dbReference type="eggNOG" id="COG4708">
    <property type="taxonomic scope" value="Bacteria"/>
</dbReference>
<accession>A0A0A7FWE9</accession>
<dbReference type="PANTHER" id="PTHR40044">
    <property type="entry name" value="INTEGRAL MEMBRANE PROTEIN-RELATED"/>
    <property type="match status" value="1"/>
</dbReference>
<proteinExistence type="predicted"/>
<dbReference type="Pfam" id="PF06177">
    <property type="entry name" value="QueT"/>
    <property type="match status" value="1"/>
</dbReference>
<dbReference type="KEGG" id="cbv:U729_969"/>
<feature type="transmembrane region" description="Helical" evidence="1">
    <location>
        <begin position="41"/>
        <end position="64"/>
    </location>
</feature>
<name>A0A0A7FWE9_9CLOT</name>
<feature type="transmembrane region" description="Helical" evidence="1">
    <location>
        <begin position="6"/>
        <end position="29"/>
    </location>
</feature>
<dbReference type="PIRSF" id="PIRSF031501">
    <property type="entry name" value="QueT"/>
    <property type="match status" value="1"/>
</dbReference>
<evidence type="ECO:0000313" key="2">
    <source>
        <dbReference type="EMBL" id="AIY83893.1"/>
    </source>
</evidence>
<dbReference type="AlphaFoldDB" id="A0A0A7FWE9"/>
<dbReference type="GeneID" id="60854451"/>
<feature type="transmembrane region" description="Helical" evidence="1">
    <location>
        <begin position="132"/>
        <end position="155"/>
    </location>
</feature>
<organism evidence="2 3">
    <name type="scientific">Clostridium baratii str. Sullivan</name>
    <dbReference type="NCBI Taxonomy" id="1415775"/>
    <lineage>
        <taxon>Bacteria</taxon>
        <taxon>Bacillati</taxon>
        <taxon>Bacillota</taxon>
        <taxon>Clostridia</taxon>
        <taxon>Eubacteriales</taxon>
        <taxon>Clostridiaceae</taxon>
        <taxon>Clostridium</taxon>
    </lineage>
</organism>
<keyword evidence="1" id="KW-0812">Transmembrane</keyword>